<gene>
    <name evidence="1" type="ORF">ASJ35_07965</name>
</gene>
<reference evidence="1 2" key="1">
    <citation type="submission" date="2015-10" db="EMBL/GenBank/DDBJ databases">
        <title>A novel member of the family Ruminococcaceae isolated from human faeces.</title>
        <authorList>
            <person name="Shkoporov A.N."/>
            <person name="Chaplin A.V."/>
            <person name="Motuzova O.V."/>
            <person name="Kafarskaia L.I."/>
            <person name="Efimov B.A."/>
        </authorList>
    </citation>
    <scope>NUCLEOTIDE SEQUENCE [LARGE SCALE GENOMIC DNA]</scope>
    <source>
        <strain evidence="1 2">668</strain>
    </source>
</reference>
<dbReference type="EMBL" id="LMUA01000008">
    <property type="protein sequence ID" value="KUE76662.1"/>
    <property type="molecule type" value="Genomic_DNA"/>
</dbReference>
<protein>
    <submittedName>
        <fullName evidence="1">Uncharacterized protein</fullName>
    </submittedName>
</protein>
<evidence type="ECO:0000313" key="2">
    <source>
        <dbReference type="Proteomes" id="UP000053433"/>
    </source>
</evidence>
<evidence type="ECO:0000313" key="1">
    <source>
        <dbReference type="EMBL" id="KUE76662.1"/>
    </source>
</evidence>
<proteinExistence type="predicted"/>
<sequence length="137" mass="15871">MNHCDLSPAEQKKRKEIAEHTRKMILSELKIESQDDISLMAGYRDYYLQISFSELHPLLVFCLAKALEKPSTDRQRQMTNELNLHSILGSHAINDEVGCYSYRATQWLDAELDAPRFFEILDRCVDEADRGFYKLAG</sequence>
<name>A0A0W7TSB3_9FIRM</name>
<dbReference type="AlphaFoldDB" id="A0A0W7TSB3"/>
<accession>A0A0W7TSB3</accession>
<dbReference type="RefSeq" id="WP_023042274.1">
    <property type="nucleotide sequence ID" value="NZ_LMUA01000008.1"/>
</dbReference>
<dbReference type="Proteomes" id="UP000053433">
    <property type="component" value="Unassembled WGS sequence"/>
</dbReference>
<comment type="caution">
    <text evidence="1">The sequence shown here is derived from an EMBL/GenBank/DDBJ whole genome shotgun (WGS) entry which is preliminary data.</text>
</comment>
<organism evidence="1 2">
    <name type="scientific">Ruthenibacterium lactatiformans</name>
    <dbReference type="NCBI Taxonomy" id="1550024"/>
    <lineage>
        <taxon>Bacteria</taxon>
        <taxon>Bacillati</taxon>
        <taxon>Bacillota</taxon>
        <taxon>Clostridia</taxon>
        <taxon>Eubacteriales</taxon>
        <taxon>Oscillospiraceae</taxon>
        <taxon>Ruthenibacterium</taxon>
    </lineage>
</organism>